<sequence length="215" mass="23953">MVDSAPSIELLPRFETDLAGSEGRSHLSDVIVGSLYMITSATCAAAYAVILMTIWRDEELRRISSYQLMFALGIFDVMQCLPHFITGLFTIFSHHYNVTLAKAISVFGTPCYVAYIVITLILAVNRFIQVVAPHLNLKLFSAPIVYVLPTGLWWQMALNFMWVANSGVYPLIYFIVNGTLRGRIAHRRTGGATTMAQKTIHKPSQFVSSFVKVNG</sequence>
<dbReference type="PANTHER" id="PTHR23021:SF82">
    <property type="entry name" value="G PROTEIN-COUPLED RECEPTOR"/>
    <property type="match status" value="1"/>
</dbReference>
<feature type="transmembrane region" description="Helical" evidence="1">
    <location>
        <begin position="35"/>
        <end position="56"/>
    </location>
</feature>
<keyword evidence="1" id="KW-1133">Transmembrane helix</keyword>
<dbReference type="InterPro" id="IPR019425">
    <property type="entry name" value="7TM_GPCR_serpentine_rcpt_Srt"/>
</dbReference>
<dbReference type="Pfam" id="PF10321">
    <property type="entry name" value="7TM_GPCR_Srt"/>
    <property type="match status" value="1"/>
</dbReference>
<dbReference type="Proteomes" id="UP000271162">
    <property type="component" value="Unassembled WGS sequence"/>
</dbReference>
<reference evidence="4" key="1">
    <citation type="submission" date="2017-02" db="UniProtKB">
        <authorList>
            <consortium name="WormBaseParasite"/>
        </authorList>
    </citation>
    <scope>IDENTIFICATION</scope>
</reference>
<keyword evidence="3" id="KW-1185">Reference proteome</keyword>
<evidence type="ECO:0000313" key="2">
    <source>
        <dbReference type="EMBL" id="VDL62510.1"/>
    </source>
</evidence>
<accession>A0A0N4XCK2</accession>
<organism evidence="4">
    <name type="scientific">Nippostrongylus brasiliensis</name>
    <name type="common">Rat hookworm</name>
    <dbReference type="NCBI Taxonomy" id="27835"/>
    <lineage>
        <taxon>Eukaryota</taxon>
        <taxon>Metazoa</taxon>
        <taxon>Ecdysozoa</taxon>
        <taxon>Nematoda</taxon>
        <taxon>Chromadorea</taxon>
        <taxon>Rhabditida</taxon>
        <taxon>Rhabditina</taxon>
        <taxon>Rhabditomorpha</taxon>
        <taxon>Strongyloidea</taxon>
        <taxon>Heligmosomidae</taxon>
        <taxon>Nippostrongylus</taxon>
    </lineage>
</organism>
<feature type="transmembrane region" description="Helical" evidence="1">
    <location>
        <begin position="68"/>
        <end position="92"/>
    </location>
</feature>
<reference evidence="2 3" key="2">
    <citation type="submission" date="2018-11" db="EMBL/GenBank/DDBJ databases">
        <authorList>
            <consortium name="Pathogen Informatics"/>
        </authorList>
    </citation>
    <scope>NUCLEOTIDE SEQUENCE [LARGE SCALE GENOMIC DNA]</scope>
</reference>
<proteinExistence type="predicted"/>
<dbReference type="EMBL" id="UYSL01000054">
    <property type="protein sequence ID" value="VDL62510.1"/>
    <property type="molecule type" value="Genomic_DNA"/>
</dbReference>
<keyword evidence="1" id="KW-0472">Membrane</keyword>
<protein>
    <submittedName>
        <fullName evidence="4">G protein-coupled receptor</fullName>
    </submittedName>
</protein>
<evidence type="ECO:0000313" key="3">
    <source>
        <dbReference type="Proteomes" id="UP000271162"/>
    </source>
</evidence>
<dbReference type="AlphaFoldDB" id="A0A0N4XCK2"/>
<dbReference type="PANTHER" id="PTHR23021">
    <property type="entry name" value="SERPENTINE RECEPTOR, CLASS T"/>
    <property type="match status" value="1"/>
</dbReference>
<evidence type="ECO:0000256" key="1">
    <source>
        <dbReference type="SAM" id="Phobius"/>
    </source>
</evidence>
<feature type="transmembrane region" description="Helical" evidence="1">
    <location>
        <begin position="160"/>
        <end position="180"/>
    </location>
</feature>
<gene>
    <name evidence="2" type="ORF">NBR_LOCUS184</name>
</gene>
<name>A0A0N4XCK2_NIPBR</name>
<evidence type="ECO:0000313" key="4">
    <source>
        <dbReference type="WBParaSite" id="NBR_0000018301-mRNA-1"/>
    </source>
</evidence>
<feature type="transmembrane region" description="Helical" evidence="1">
    <location>
        <begin position="135"/>
        <end position="154"/>
    </location>
</feature>
<dbReference type="Gene3D" id="1.20.1070.10">
    <property type="entry name" value="Rhodopsin 7-helix transmembrane proteins"/>
    <property type="match status" value="1"/>
</dbReference>
<keyword evidence="1" id="KW-0812">Transmembrane</keyword>
<dbReference type="SUPFAM" id="SSF81321">
    <property type="entry name" value="Family A G protein-coupled receptor-like"/>
    <property type="match status" value="1"/>
</dbReference>
<dbReference type="WBParaSite" id="NBR_0000018301-mRNA-1">
    <property type="protein sequence ID" value="NBR_0000018301-mRNA-1"/>
    <property type="gene ID" value="NBR_0000018301"/>
</dbReference>
<feature type="transmembrane region" description="Helical" evidence="1">
    <location>
        <begin position="104"/>
        <end position="123"/>
    </location>
</feature>